<evidence type="ECO:0000259" key="1">
    <source>
        <dbReference type="Pfam" id="PF02350"/>
    </source>
</evidence>
<gene>
    <name evidence="2" type="ORF">GACE_1144</name>
</gene>
<evidence type="ECO:0000313" key="2">
    <source>
        <dbReference type="EMBL" id="AIY90186.1"/>
    </source>
</evidence>
<name>A0A0A7GGW2_GEOAI</name>
<accession>A0A0A7GGW2</accession>
<dbReference type="PANTHER" id="PTHR43174">
    <property type="entry name" value="UDP-N-ACETYLGLUCOSAMINE 2-EPIMERASE"/>
    <property type="match status" value="1"/>
</dbReference>
<dbReference type="Gene3D" id="3.40.50.2000">
    <property type="entry name" value="Glycogen Phosphorylase B"/>
    <property type="match status" value="2"/>
</dbReference>
<dbReference type="Proteomes" id="UP000030624">
    <property type="component" value="Chromosome"/>
</dbReference>
<dbReference type="InterPro" id="IPR003331">
    <property type="entry name" value="UDP_GlcNAc_Epimerase_2_dom"/>
</dbReference>
<dbReference type="eggNOG" id="arCOG01392">
    <property type="taxonomic scope" value="Archaea"/>
</dbReference>
<dbReference type="NCBIfam" id="TIGR00236">
    <property type="entry name" value="wecB"/>
    <property type="match status" value="1"/>
</dbReference>
<dbReference type="AlphaFoldDB" id="A0A0A7GGW2"/>
<dbReference type="InterPro" id="IPR029767">
    <property type="entry name" value="WecB-like"/>
</dbReference>
<feature type="domain" description="UDP-N-acetylglucosamine 2-epimerase" evidence="1">
    <location>
        <begin position="20"/>
        <end position="352"/>
    </location>
</feature>
<dbReference type="HOGENOM" id="CLU_041674_0_1_2"/>
<sequence length="353" mass="39848">MVIILGTRPEIIKMSPVIRECEKRGLDYFILHTGQHYSYEMDRVFFEELELPQPKYNLDVGSGTHAEQTGRIMIGVEKVLMKEKPDVVLVQGDTNTVLAGALAAAKLHIRVGHVEAGLRSYDRRMPEEVNRVLADHVSDYLFAPTEKARQNLLREGIDEDKIFVTGNTIVDAVYQNLEIAERKVNVLRELGLKPKEYFLVTAHRQENVDVRERLKGILRGLKLIREEFSVPVVFPVHPRTRKRVEEFGLDMSGIEVIDPLGFLEFLQLEANARLVLTDSGGVQEETCILGVPCVTLRDNTERPETLEVGSNVLVGTKPERILEGVRTMLNKENSWKNPFGDGRAGERVVGTIV</sequence>
<organism evidence="2 3">
    <name type="scientific">Geoglobus acetivorans</name>
    <dbReference type="NCBI Taxonomy" id="565033"/>
    <lineage>
        <taxon>Archaea</taxon>
        <taxon>Methanobacteriati</taxon>
        <taxon>Methanobacteriota</taxon>
        <taxon>Archaeoglobi</taxon>
        <taxon>Archaeoglobales</taxon>
        <taxon>Archaeoglobaceae</taxon>
        <taxon>Geoglobus</taxon>
    </lineage>
</organism>
<protein>
    <submittedName>
        <fullName evidence="2">UDP-N-acetylglucosamine 2-epimerase</fullName>
    </submittedName>
</protein>
<dbReference type="SUPFAM" id="SSF53756">
    <property type="entry name" value="UDP-Glycosyltransferase/glycogen phosphorylase"/>
    <property type="match status" value="1"/>
</dbReference>
<dbReference type="KEGG" id="gac:GACE_1144"/>
<dbReference type="CDD" id="cd03786">
    <property type="entry name" value="GTB_UDP-GlcNAc_2-Epimerase"/>
    <property type="match status" value="1"/>
</dbReference>
<dbReference type="Pfam" id="PF02350">
    <property type="entry name" value="Epimerase_2"/>
    <property type="match status" value="1"/>
</dbReference>
<evidence type="ECO:0000313" key="3">
    <source>
        <dbReference type="Proteomes" id="UP000030624"/>
    </source>
</evidence>
<dbReference type="PANTHER" id="PTHR43174:SF1">
    <property type="entry name" value="UDP-N-ACETYLGLUCOSAMINE 2-EPIMERASE"/>
    <property type="match status" value="1"/>
</dbReference>
<reference evidence="2 3" key="1">
    <citation type="journal article" date="2015" name="Appl. Environ. Microbiol.">
        <title>The Geoglobus acetivorans genome: Fe(III) reduction, acetate utilization, autotrophic growth, and degradation of aromatic compounds in a hyperthermophilic archaeon.</title>
        <authorList>
            <person name="Mardanov A.V."/>
            <person name="Slododkina G.B."/>
            <person name="Slobodkin A.I."/>
            <person name="Beletsky A.V."/>
            <person name="Gavrilov S.N."/>
            <person name="Kublanov I.V."/>
            <person name="Bonch-Osmolovskaya E.A."/>
            <person name="Skryabin K.G."/>
            <person name="Ravin N.V."/>
        </authorList>
    </citation>
    <scope>NUCLEOTIDE SEQUENCE [LARGE SCALE GENOMIC DNA]</scope>
    <source>
        <strain evidence="2 3">SBH6</strain>
    </source>
</reference>
<dbReference type="EMBL" id="CP009552">
    <property type="protein sequence ID" value="AIY90186.1"/>
    <property type="molecule type" value="Genomic_DNA"/>
</dbReference>
<dbReference type="STRING" id="565033.GACE_1144"/>
<proteinExistence type="predicted"/>